<evidence type="ECO:0000313" key="3">
    <source>
        <dbReference type="Proteomes" id="UP000549911"/>
    </source>
</evidence>
<dbReference type="Pfam" id="PF13669">
    <property type="entry name" value="Glyoxalase_4"/>
    <property type="match status" value="1"/>
</dbReference>
<dbReference type="SUPFAM" id="SSF54593">
    <property type="entry name" value="Glyoxalase/Bleomycin resistance protein/Dihydroxybiphenyl dioxygenase"/>
    <property type="match status" value="1"/>
</dbReference>
<dbReference type="AlphaFoldDB" id="A0A7Y9H1C6"/>
<keyword evidence="3" id="KW-1185">Reference proteome</keyword>
<feature type="domain" description="VOC" evidence="1">
    <location>
        <begin position="1"/>
        <end position="129"/>
    </location>
</feature>
<evidence type="ECO:0000313" key="2">
    <source>
        <dbReference type="EMBL" id="NYE35836.1"/>
    </source>
</evidence>
<protein>
    <recommendedName>
        <fullName evidence="1">VOC domain-containing protein</fullName>
    </recommendedName>
</protein>
<comment type="caution">
    <text evidence="2">The sequence shown here is derived from an EMBL/GenBank/DDBJ whole genome shotgun (WGS) entry which is preliminary data.</text>
</comment>
<organism evidence="2 3">
    <name type="scientific">Nocardioides cavernae</name>
    <dbReference type="NCBI Taxonomy" id="1921566"/>
    <lineage>
        <taxon>Bacteria</taxon>
        <taxon>Bacillati</taxon>
        <taxon>Actinomycetota</taxon>
        <taxon>Actinomycetes</taxon>
        <taxon>Propionibacteriales</taxon>
        <taxon>Nocardioidaceae</taxon>
        <taxon>Nocardioides</taxon>
    </lineage>
</organism>
<evidence type="ECO:0000259" key="1">
    <source>
        <dbReference type="PROSITE" id="PS51819"/>
    </source>
</evidence>
<dbReference type="InterPro" id="IPR029068">
    <property type="entry name" value="Glyas_Bleomycin-R_OHBP_Dase"/>
</dbReference>
<dbReference type="InterPro" id="IPR037523">
    <property type="entry name" value="VOC_core"/>
</dbReference>
<dbReference type="Proteomes" id="UP000549911">
    <property type="component" value="Unassembled WGS sequence"/>
</dbReference>
<proteinExistence type="predicted"/>
<dbReference type="PROSITE" id="PS51819">
    <property type="entry name" value="VOC"/>
    <property type="match status" value="1"/>
</dbReference>
<sequence length="151" mass="16493">MADIEQAQAEFSALFGVRWTQVEERAMPVVTPEGTREVRLRFAYSQGGEPRIELLEPVTGTAWETPQHSFGPGAAHHVGVWAPDFAATSERLVEAGFERVLTFDDGSGRASRFAYHRLPSGGIVELIDVTRKAELEAWFEGAAYPAAGTST</sequence>
<accession>A0A7Y9H1C6</accession>
<dbReference type="EMBL" id="JACCBW010000001">
    <property type="protein sequence ID" value="NYE35836.1"/>
    <property type="molecule type" value="Genomic_DNA"/>
</dbReference>
<name>A0A7Y9H1C6_9ACTN</name>
<gene>
    <name evidence="2" type="ORF">F4692_000940</name>
</gene>
<reference evidence="2 3" key="1">
    <citation type="submission" date="2020-07" db="EMBL/GenBank/DDBJ databases">
        <authorList>
            <person name="Partida-Martinez L."/>
            <person name="Huntemann M."/>
            <person name="Clum A."/>
            <person name="Wang J."/>
            <person name="Palaniappan K."/>
            <person name="Ritter S."/>
            <person name="Chen I.-M."/>
            <person name="Stamatis D."/>
            <person name="Reddy T."/>
            <person name="O'Malley R."/>
            <person name="Daum C."/>
            <person name="Shapiro N."/>
            <person name="Ivanova N."/>
            <person name="Kyrpides N."/>
            <person name="Woyke T."/>
        </authorList>
    </citation>
    <scope>NUCLEOTIDE SEQUENCE [LARGE SCALE GENOMIC DNA]</scope>
    <source>
        <strain evidence="2 3">AT2.17</strain>
    </source>
</reference>
<reference evidence="2 3" key="2">
    <citation type="submission" date="2020-08" db="EMBL/GenBank/DDBJ databases">
        <title>The Agave Microbiome: Exploring the role of microbial communities in plant adaptations to desert environments.</title>
        <authorList>
            <person name="Partida-Martinez L.P."/>
        </authorList>
    </citation>
    <scope>NUCLEOTIDE SEQUENCE [LARGE SCALE GENOMIC DNA]</scope>
    <source>
        <strain evidence="2 3">AT2.17</strain>
    </source>
</reference>
<dbReference type="Gene3D" id="3.10.180.10">
    <property type="entry name" value="2,3-Dihydroxybiphenyl 1,2-Dioxygenase, domain 1"/>
    <property type="match status" value="1"/>
</dbReference>